<evidence type="ECO:0000313" key="1">
    <source>
        <dbReference type="EMBL" id="AIF82627.1"/>
    </source>
</evidence>
<accession>A0A075MPA8</accession>
<dbReference type="STRING" id="1459636.NTE_00546"/>
<sequence>MLLLLLLALAGQIPFLKFLDLIFLCFCVYNFINSELFRNTIIEPKKNLKLEGNQKISCLKCLILT</sequence>
<evidence type="ECO:0000313" key="2">
    <source>
        <dbReference type="Proteomes" id="UP000028194"/>
    </source>
</evidence>
<organism evidence="1 2">
    <name type="scientific">Candidatus Nitrososphaera evergladensis SR1</name>
    <dbReference type="NCBI Taxonomy" id="1459636"/>
    <lineage>
        <taxon>Archaea</taxon>
        <taxon>Nitrososphaerota</taxon>
        <taxon>Nitrososphaeria</taxon>
        <taxon>Nitrososphaerales</taxon>
        <taxon>Nitrososphaeraceae</taxon>
        <taxon>Nitrososphaera</taxon>
    </lineage>
</organism>
<proteinExistence type="predicted"/>
<name>A0A075MPA8_9ARCH</name>
<dbReference type="Proteomes" id="UP000028194">
    <property type="component" value="Chromosome"/>
</dbReference>
<gene>
    <name evidence="1" type="ORF">NTE_00546</name>
</gene>
<dbReference type="KEGG" id="nev:NTE_00546"/>
<keyword evidence="2" id="KW-1185">Reference proteome</keyword>
<dbReference type="EMBL" id="CP007174">
    <property type="protein sequence ID" value="AIF82627.1"/>
    <property type="molecule type" value="Genomic_DNA"/>
</dbReference>
<dbReference type="HOGENOM" id="CLU_2839202_0_0_2"/>
<dbReference type="AlphaFoldDB" id="A0A075MPA8"/>
<reference evidence="1 2" key="1">
    <citation type="journal article" date="2014" name="PLoS ONE">
        <title>Genome Sequence of Candidatus Nitrososphaera evergladensis from Group I.1b Enriched from Everglades Soil Reveals Novel Genomic Features of the Ammonia-Oxidizing Archaea.</title>
        <authorList>
            <person name="Zhalnina K.V."/>
            <person name="Dias R."/>
            <person name="Leonard M.T."/>
            <person name="Dorr de Quadros P."/>
            <person name="Camargo F.A."/>
            <person name="Drew J.C."/>
            <person name="Farmerie W.G."/>
            <person name="Daroub S.H."/>
            <person name="Triplett E.W."/>
        </authorList>
    </citation>
    <scope>NUCLEOTIDE SEQUENCE [LARGE SCALE GENOMIC DNA]</scope>
    <source>
        <strain evidence="1 2">SR1</strain>
    </source>
</reference>
<protein>
    <submittedName>
        <fullName evidence="1">Uncharacterized protein</fullName>
    </submittedName>
</protein>